<evidence type="ECO:0000313" key="3">
    <source>
        <dbReference type="Proteomes" id="UP001187682"/>
    </source>
</evidence>
<sequence length="380" mass="42883">MHIVDTLHRNFVFGVLDCWDTESGTDRGRRVISRMWTPLWRDDPYETTYYTRLTWPSVFIPVRLLQKESLAESTESSDQDTDFPLAVGAEEAISDTDRAKSVRGSVGEGVVDFFTPRFRRRDVLIKRPFARSIAPPKWVPGEGGSPFLICFPRGDGASNGRKHRYRLYRIFPSSLGTTGVIESEEEALPVVFPARGLDGLDSAVRSSDCVSDEEDKDQNGKNKRGNGGADEDTAKPIFCSLIVFVREKYSTRKRSPRQYLAICLANVPVHQAGQPAQYEPRCKVLTHWTRANQIDLRTLDVRTFSTVDQTTGALVTVQKVACLGESRVSDRGKRLRSVELTQVVFDKITLQEDMAMQEESRGNNEREWVWDVGASVRARS</sequence>
<dbReference type="EMBL" id="ONZQ02000001">
    <property type="protein sequence ID" value="SPN96555.1"/>
    <property type="molecule type" value="Genomic_DNA"/>
</dbReference>
<proteinExistence type="predicted"/>
<comment type="caution">
    <text evidence="2">The sequence shown here is derived from an EMBL/GenBank/DDBJ whole genome shotgun (WGS) entry which is preliminary data.</text>
</comment>
<evidence type="ECO:0000256" key="1">
    <source>
        <dbReference type="SAM" id="MobiDB-lite"/>
    </source>
</evidence>
<reference evidence="2" key="1">
    <citation type="submission" date="2018-03" db="EMBL/GenBank/DDBJ databases">
        <authorList>
            <person name="Guldener U."/>
        </authorList>
    </citation>
    <scope>NUCLEOTIDE SEQUENCE</scope>
</reference>
<accession>A0AAE8SQF3</accession>
<feature type="region of interest" description="Disordered" evidence="1">
    <location>
        <begin position="206"/>
        <end position="229"/>
    </location>
</feature>
<keyword evidence="3" id="KW-1185">Reference proteome</keyword>
<evidence type="ECO:0000313" key="2">
    <source>
        <dbReference type="EMBL" id="SPN96555.1"/>
    </source>
</evidence>
<gene>
    <name evidence="2" type="ORF">DNG_00078</name>
</gene>
<protein>
    <submittedName>
        <fullName evidence="2">Uncharacterized protein</fullName>
    </submittedName>
</protein>
<name>A0AAE8SQF3_9PEZI</name>
<dbReference type="AlphaFoldDB" id="A0AAE8SQF3"/>
<organism evidence="2 3">
    <name type="scientific">Cephalotrichum gorgonifer</name>
    <dbReference type="NCBI Taxonomy" id="2041049"/>
    <lineage>
        <taxon>Eukaryota</taxon>
        <taxon>Fungi</taxon>
        <taxon>Dikarya</taxon>
        <taxon>Ascomycota</taxon>
        <taxon>Pezizomycotina</taxon>
        <taxon>Sordariomycetes</taxon>
        <taxon>Hypocreomycetidae</taxon>
        <taxon>Microascales</taxon>
        <taxon>Microascaceae</taxon>
        <taxon>Cephalotrichum</taxon>
    </lineage>
</organism>
<dbReference type="Proteomes" id="UP001187682">
    <property type="component" value="Unassembled WGS sequence"/>
</dbReference>